<evidence type="ECO:0008006" key="4">
    <source>
        <dbReference type="Google" id="ProtNLM"/>
    </source>
</evidence>
<dbReference type="EMBL" id="BRXW01000289">
    <property type="protein sequence ID" value="GMI17364.1"/>
    <property type="molecule type" value="Genomic_DNA"/>
</dbReference>
<name>A0A9W7FQX7_9STRA</name>
<keyword evidence="3" id="KW-1185">Reference proteome</keyword>
<feature type="transmembrane region" description="Helical" evidence="1">
    <location>
        <begin position="70"/>
        <end position="92"/>
    </location>
</feature>
<keyword evidence="1" id="KW-0472">Membrane</keyword>
<keyword evidence="1" id="KW-1133">Transmembrane helix</keyword>
<protein>
    <recommendedName>
        <fullName evidence="4">HVA22-like protein</fullName>
    </recommendedName>
</protein>
<evidence type="ECO:0000313" key="2">
    <source>
        <dbReference type="EMBL" id="GMI17364.1"/>
    </source>
</evidence>
<dbReference type="OrthoDB" id="10446431at2759"/>
<feature type="transmembrane region" description="Helical" evidence="1">
    <location>
        <begin position="126"/>
        <end position="148"/>
    </location>
</feature>
<organism evidence="2 3">
    <name type="scientific">Triparma laevis f. longispina</name>
    <dbReference type="NCBI Taxonomy" id="1714387"/>
    <lineage>
        <taxon>Eukaryota</taxon>
        <taxon>Sar</taxon>
        <taxon>Stramenopiles</taxon>
        <taxon>Ochrophyta</taxon>
        <taxon>Bolidophyceae</taxon>
        <taxon>Parmales</taxon>
        <taxon>Triparmaceae</taxon>
        <taxon>Triparma</taxon>
    </lineage>
</organism>
<proteinExistence type="predicted"/>
<evidence type="ECO:0000256" key="1">
    <source>
        <dbReference type="SAM" id="Phobius"/>
    </source>
</evidence>
<comment type="caution">
    <text evidence="2">The sequence shown here is derived from an EMBL/GenBank/DDBJ whole genome shotgun (WGS) entry which is preliminary data.</text>
</comment>
<dbReference type="Proteomes" id="UP001165122">
    <property type="component" value="Unassembled WGS sequence"/>
</dbReference>
<feature type="transmembrane region" description="Helical" evidence="1">
    <location>
        <begin position="39"/>
        <end position="58"/>
    </location>
</feature>
<reference evidence="3" key="1">
    <citation type="journal article" date="2023" name="Commun. Biol.">
        <title>Genome analysis of Parmales, the sister group of diatoms, reveals the evolutionary specialization of diatoms from phago-mixotrophs to photoautotrophs.</title>
        <authorList>
            <person name="Ban H."/>
            <person name="Sato S."/>
            <person name="Yoshikawa S."/>
            <person name="Yamada K."/>
            <person name="Nakamura Y."/>
            <person name="Ichinomiya M."/>
            <person name="Sato N."/>
            <person name="Blanc-Mathieu R."/>
            <person name="Endo H."/>
            <person name="Kuwata A."/>
            <person name="Ogata H."/>
        </authorList>
    </citation>
    <scope>NUCLEOTIDE SEQUENCE [LARGE SCALE GENOMIC DNA]</scope>
    <source>
        <strain evidence="3">NIES 3700</strain>
    </source>
</reference>
<keyword evidence="1" id="KW-0812">Transmembrane</keyword>
<dbReference type="AlphaFoldDB" id="A0A9W7FQX7"/>
<gene>
    <name evidence="2" type="ORF">TrLO_g9350</name>
</gene>
<evidence type="ECO:0000313" key="3">
    <source>
        <dbReference type="Proteomes" id="UP001165122"/>
    </source>
</evidence>
<accession>A0A9W7FQX7</accession>
<sequence>MRTIHGFYLCNAYVLPSLLTCKHINSLAPSEPTYHQRHWAAYWLTLLLLELSIFPLVTLSLSTTPNVKSLLFKCCICSWLYLPRFLGATVLADRVYSPLMLKHEKTLDELAEKVRGVFFRGVVKTLLIATTSGVGGLIEQLGLGLGGIKGRMKKSPSSSLRDSGRGFDVVLCEGLYVFLKIKEKFEMVILGGGGNGGRGGRGGRGVCFKKLDGDTVLEIDRILGVEEQGDVGLVIRYEGLGGGRGGRGKESCEVKLCETEDRDVLREGLESYVVVVVGDGSGEW</sequence>